<organism evidence="2 3">
    <name type="scientific">Cyphomyrmex costatus</name>
    <dbReference type="NCBI Taxonomy" id="456900"/>
    <lineage>
        <taxon>Eukaryota</taxon>
        <taxon>Metazoa</taxon>
        <taxon>Ecdysozoa</taxon>
        <taxon>Arthropoda</taxon>
        <taxon>Hexapoda</taxon>
        <taxon>Insecta</taxon>
        <taxon>Pterygota</taxon>
        <taxon>Neoptera</taxon>
        <taxon>Endopterygota</taxon>
        <taxon>Hymenoptera</taxon>
        <taxon>Apocrita</taxon>
        <taxon>Aculeata</taxon>
        <taxon>Formicoidea</taxon>
        <taxon>Formicidae</taxon>
        <taxon>Myrmicinae</taxon>
        <taxon>Cyphomyrmex</taxon>
    </lineage>
</organism>
<protein>
    <submittedName>
        <fullName evidence="2">Ankyrin repeat and BTB/POZ domain-containing protein BTBD11-B</fullName>
    </submittedName>
</protein>
<keyword evidence="3" id="KW-1185">Reference proteome</keyword>
<accession>A0A151IAF4</accession>
<evidence type="ECO:0000313" key="2">
    <source>
        <dbReference type="EMBL" id="KYM96246.1"/>
    </source>
</evidence>
<proteinExistence type="predicted"/>
<evidence type="ECO:0000259" key="1">
    <source>
        <dbReference type="PROSITE" id="PS50097"/>
    </source>
</evidence>
<dbReference type="PROSITE" id="PS50097">
    <property type="entry name" value="BTB"/>
    <property type="match status" value="1"/>
</dbReference>
<name>A0A151IAF4_9HYME</name>
<dbReference type="SUPFAM" id="SSF54695">
    <property type="entry name" value="POZ domain"/>
    <property type="match status" value="1"/>
</dbReference>
<dbReference type="Proteomes" id="UP000078542">
    <property type="component" value="Unassembled WGS sequence"/>
</dbReference>
<dbReference type="Pfam" id="PF00651">
    <property type="entry name" value="BTB"/>
    <property type="match status" value="1"/>
</dbReference>
<evidence type="ECO:0000313" key="3">
    <source>
        <dbReference type="Proteomes" id="UP000078542"/>
    </source>
</evidence>
<dbReference type="InterPro" id="IPR000210">
    <property type="entry name" value="BTB/POZ_dom"/>
</dbReference>
<sequence>TDTIDISEKSTDDKDEILTKHDVHHCRTKCNIRKTDFIWNITNFWNICSFVDTLTSSDIEDEFCKINMCINREKDELYFFICSTVSNPKKHINIQRYYIYIESTEGAILCTDWKRFYLNSDPLYKVCLKTLQLNERKYSPNNTLSVHFTFESYETVFHMTMNENLIDQDELINVFTTAFSFNESISTVTFVVDGKHLHVNKSLLCASSSYFSKMLRERNKDTEKEIEISDVAYDIFRIITIYINSMGVFELKLGETDNDSIRLQTMLMNLLNASERFQIRNLKIVCEKRLIAFITKANVLIYLDIAITNNAVYLEEYVKKYIKLHLDDIKYDPYFITITKNKPEILSDIYGVELTVEGASYIKYNED</sequence>
<dbReference type="STRING" id="456900.A0A151IAF4"/>
<dbReference type="EMBL" id="KQ978227">
    <property type="protein sequence ID" value="KYM96246.1"/>
    <property type="molecule type" value="Genomic_DNA"/>
</dbReference>
<dbReference type="SMART" id="SM00225">
    <property type="entry name" value="BTB"/>
    <property type="match status" value="1"/>
</dbReference>
<dbReference type="AlphaFoldDB" id="A0A151IAF4"/>
<feature type="non-terminal residue" evidence="2">
    <location>
        <position position="1"/>
    </location>
</feature>
<feature type="domain" description="BTB" evidence="1">
    <location>
        <begin position="186"/>
        <end position="243"/>
    </location>
</feature>
<reference evidence="2 3" key="1">
    <citation type="submission" date="2016-03" db="EMBL/GenBank/DDBJ databases">
        <title>Cyphomyrmex costatus WGS genome.</title>
        <authorList>
            <person name="Nygaard S."/>
            <person name="Hu H."/>
            <person name="Boomsma J."/>
            <person name="Zhang G."/>
        </authorList>
    </citation>
    <scope>NUCLEOTIDE SEQUENCE [LARGE SCALE GENOMIC DNA]</scope>
    <source>
        <strain evidence="2">MS0001</strain>
        <tissue evidence="2">Whole body</tissue>
    </source>
</reference>
<dbReference type="InterPro" id="IPR011333">
    <property type="entry name" value="SKP1/BTB/POZ_sf"/>
</dbReference>
<dbReference type="Gene3D" id="3.30.710.10">
    <property type="entry name" value="Potassium Channel Kv1.1, Chain A"/>
    <property type="match status" value="1"/>
</dbReference>
<dbReference type="PANTHER" id="PTHR24413">
    <property type="entry name" value="SPECKLE-TYPE POZ PROTEIN"/>
    <property type="match status" value="1"/>
</dbReference>
<gene>
    <name evidence="2" type="ORF">ALC62_13116</name>
</gene>